<keyword evidence="7" id="KW-1185">Reference proteome</keyword>
<dbReference type="GO" id="GO:0005886">
    <property type="term" value="C:plasma membrane"/>
    <property type="evidence" value="ECO:0007669"/>
    <property type="project" value="TreeGrafter"/>
</dbReference>
<reference evidence="6 7" key="1">
    <citation type="submission" date="2019-09" db="EMBL/GenBank/DDBJ databases">
        <title>Genome sequence of Hymenobacter sp. M3.</title>
        <authorList>
            <person name="Srinivasan S."/>
        </authorList>
    </citation>
    <scope>NUCLEOTIDE SEQUENCE [LARGE SCALE GENOMIC DNA]</scope>
    <source>
        <strain evidence="6 7">M3</strain>
    </source>
</reference>
<organism evidence="6 7">
    <name type="scientific">Hymenobacter busanensis</name>
    <dbReference type="NCBI Taxonomy" id="2607656"/>
    <lineage>
        <taxon>Bacteria</taxon>
        <taxon>Pseudomonadati</taxon>
        <taxon>Bacteroidota</taxon>
        <taxon>Cytophagia</taxon>
        <taxon>Cytophagales</taxon>
        <taxon>Hymenobacteraceae</taxon>
        <taxon>Hymenobacter</taxon>
    </lineage>
</organism>
<keyword evidence="3" id="KW-1133">Transmembrane helix</keyword>
<dbReference type="AlphaFoldDB" id="A0A7L5A074"/>
<evidence type="ECO:0000313" key="6">
    <source>
        <dbReference type="EMBL" id="KAA9331334.1"/>
    </source>
</evidence>
<proteinExistence type="predicted"/>
<name>A0A7L5A074_9BACT</name>
<evidence type="ECO:0000259" key="5">
    <source>
        <dbReference type="Pfam" id="PF01957"/>
    </source>
</evidence>
<dbReference type="Pfam" id="PF01957">
    <property type="entry name" value="NfeD"/>
    <property type="match status" value="1"/>
</dbReference>
<evidence type="ECO:0000313" key="7">
    <source>
        <dbReference type="Proteomes" id="UP000326380"/>
    </source>
</evidence>
<accession>A0A7L5A074</accession>
<evidence type="ECO:0000256" key="2">
    <source>
        <dbReference type="ARBA" id="ARBA00022692"/>
    </source>
</evidence>
<keyword evidence="4" id="KW-0472">Membrane</keyword>
<dbReference type="PANTHER" id="PTHR33507:SF3">
    <property type="entry name" value="INNER MEMBRANE PROTEIN YBBJ"/>
    <property type="match status" value="1"/>
</dbReference>
<comment type="subcellular location">
    <subcellularLocation>
        <location evidence="1">Membrane</location>
        <topology evidence="1">Multi-pass membrane protein</topology>
    </subcellularLocation>
</comment>
<sequence length="154" mass="16332">MDWLLIVVLLLFGALFVVAEVLLIPGTTIVGLAGFIMLTVGIWLSYRDLGTSAGHVLLGSATVLVAAVVWIGLRPQSVNRFALTTKNTARVDDVRRPDVAPGQLGRTLSALRPAGTVLFGDERREATTLGEFVGAGATVQVLRIEQNRIVVAAA</sequence>
<dbReference type="InterPro" id="IPR052165">
    <property type="entry name" value="Membrane_assoc_protease"/>
</dbReference>
<evidence type="ECO:0000256" key="3">
    <source>
        <dbReference type="ARBA" id="ARBA00022989"/>
    </source>
</evidence>
<dbReference type="PANTHER" id="PTHR33507">
    <property type="entry name" value="INNER MEMBRANE PROTEIN YBBJ"/>
    <property type="match status" value="1"/>
</dbReference>
<dbReference type="Proteomes" id="UP000326380">
    <property type="component" value="Unassembled WGS sequence"/>
</dbReference>
<dbReference type="Gene3D" id="2.40.50.140">
    <property type="entry name" value="Nucleic acid-binding proteins"/>
    <property type="match status" value="1"/>
</dbReference>
<dbReference type="InterPro" id="IPR012340">
    <property type="entry name" value="NA-bd_OB-fold"/>
</dbReference>
<feature type="domain" description="NfeD-like C-terminal" evidence="5">
    <location>
        <begin position="102"/>
        <end position="151"/>
    </location>
</feature>
<gene>
    <name evidence="6" type="ORF">F0P96_13875</name>
</gene>
<dbReference type="RefSeq" id="WP_151079511.1">
    <property type="nucleotide sequence ID" value="NZ_CP047647.1"/>
</dbReference>
<dbReference type="InterPro" id="IPR002810">
    <property type="entry name" value="NfeD-like_C"/>
</dbReference>
<keyword evidence="2" id="KW-0812">Transmembrane</keyword>
<dbReference type="EMBL" id="VTWU01000005">
    <property type="protein sequence ID" value="KAA9331334.1"/>
    <property type="molecule type" value="Genomic_DNA"/>
</dbReference>
<evidence type="ECO:0000256" key="4">
    <source>
        <dbReference type="ARBA" id="ARBA00023136"/>
    </source>
</evidence>
<evidence type="ECO:0000256" key="1">
    <source>
        <dbReference type="ARBA" id="ARBA00004141"/>
    </source>
</evidence>
<protein>
    <recommendedName>
        <fullName evidence="5">NfeD-like C-terminal domain-containing protein</fullName>
    </recommendedName>
</protein>
<comment type="caution">
    <text evidence="6">The sequence shown here is derived from an EMBL/GenBank/DDBJ whole genome shotgun (WGS) entry which is preliminary data.</text>
</comment>